<feature type="domain" description="Cation/H+ exchanger transmembrane" evidence="6">
    <location>
        <begin position="8"/>
        <end position="377"/>
    </location>
</feature>
<feature type="transmembrane region" description="Helical" evidence="5">
    <location>
        <begin position="213"/>
        <end position="231"/>
    </location>
</feature>
<dbReference type="RefSeq" id="WP_078808713.1">
    <property type="nucleotide sequence ID" value="NZ_FUWM01000003.1"/>
</dbReference>
<sequence>MLFSIASILIVGLILGFLFEQLNLPSLLGMLLAGVLLGRSGFNLLDKNLLSISEEIRKLALIIILLRAGLGISKEILKKIGNTAFKLSLIPVMFEGVTILFLAIYILEFSWVEAGLLAFIIAAVSPAVVVPSMLKLKEERLGEEKEIPTLILASASIDDVLAITFFSIFLGVFEGGSLSVVSAIAQIPIKVIGGIVLGLIIGYLLIKFYNRYSNLDLTYQTVILFAIAIFTTVLGDYLKVASLLAVMTIGYLLLEENKKLANEFSGVLNKLWIPAKVFLFVLIGAAVQIDVAYQVSKVGILIIIIGLIARIFGVLISTIKSNLNFSERIFCAIAYLPKATVQAAIGAVPLAAGVPNGELILALAVMSIMLTAPLGAIGIDYFAPKLLKNKI</sequence>
<evidence type="ECO:0000256" key="3">
    <source>
        <dbReference type="ARBA" id="ARBA00022989"/>
    </source>
</evidence>
<dbReference type="InterPro" id="IPR051843">
    <property type="entry name" value="CPA1_transporter"/>
</dbReference>
<dbReference type="GO" id="GO:0016020">
    <property type="term" value="C:membrane"/>
    <property type="evidence" value="ECO:0007669"/>
    <property type="project" value="UniProtKB-SubCell"/>
</dbReference>
<feature type="transmembrane region" description="Helical" evidence="5">
    <location>
        <begin position="237"/>
        <end position="254"/>
    </location>
</feature>
<feature type="transmembrane region" description="Helical" evidence="5">
    <location>
        <begin position="275"/>
        <end position="293"/>
    </location>
</feature>
<dbReference type="PANTHER" id="PTHR31102">
    <property type="match status" value="1"/>
</dbReference>
<proteinExistence type="predicted"/>
<dbReference type="Proteomes" id="UP000190625">
    <property type="component" value="Unassembled WGS sequence"/>
</dbReference>
<dbReference type="Gene3D" id="1.20.1530.20">
    <property type="match status" value="1"/>
</dbReference>
<feature type="transmembrane region" description="Helical" evidence="5">
    <location>
        <begin position="111"/>
        <end position="130"/>
    </location>
</feature>
<feature type="transmembrane region" description="Helical" evidence="5">
    <location>
        <begin position="84"/>
        <end position="105"/>
    </location>
</feature>
<comment type="subcellular location">
    <subcellularLocation>
        <location evidence="1">Membrane</location>
        <topology evidence="1">Multi-pass membrane protein</topology>
    </subcellularLocation>
</comment>
<keyword evidence="2 5" id="KW-0812">Transmembrane</keyword>
<evidence type="ECO:0000259" key="6">
    <source>
        <dbReference type="Pfam" id="PF00999"/>
    </source>
</evidence>
<keyword evidence="3 5" id="KW-1133">Transmembrane helix</keyword>
<feature type="transmembrane region" description="Helical" evidence="5">
    <location>
        <begin position="359"/>
        <end position="383"/>
    </location>
</feature>
<gene>
    <name evidence="7" type="ORF">SAMN02745118_00182</name>
</gene>
<evidence type="ECO:0000313" key="8">
    <source>
        <dbReference type="Proteomes" id="UP000190625"/>
    </source>
</evidence>
<dbReference type="GO" id="GO:1902600">
    <property type="term" value="P:proton transmembrane transport"/>
    <property type="evidence" value="ECO:0007669"/>
    <property type="project" value="InterPro"/>
</dbReference>
<dbReference type="Pfam" id="PF00999">
    <property type="entry name" value="Na_H_Exchanger"/>
    <property type="match status" value="1"/>
</dbReference>
<dbReference type="OrthoDB" id="9790604at2"/>
<feature type="transmembrane region" description="Helical" evidence="5">
    <location>
        <begin position="7"/>
        <end position="36"/>
    </location>
</feature>
<feature type="transmembrane region" description="Helical" evidence="5">
    <location>
        <begin position="329"/>
        <end position="353"/>
    </location>
</feature>
<evidence type="ECO:0000256" key="4">
    <source>
        <dbReference type="ARBA" id="ARBA00023136"/>
    </source>
</evidence>
<name>A0A1T4JM07_9FIRM</name>
<evidence type="ECO:0000256" key="1">
    <source>
        <dbReference type="ARBA" id="ARBA00004141"/>
    </source>
</evidence>
<keyword evidence="4 5" id="KW-0472">Membrane</keyword>
<dbReference type="EMBL" id="FUWM01000003">
    <property type="protein sequence ID" value="SJZ31219.1"/>
    <property type="molecule type" value="Genomic_DNA"/>
</dbReference>
<feature type="transmembrane region" description="Helical" evidence="5">
    <location>
        <begin position="299"/>
        <end position="317"/>
    </location>
</feature>
<accession>A0A1T4JM07</accession>
<dbReference type="GO" id="GO:0015297">
    <property type="term" value="F:antiporter activity"/>
    <property type="evidence" value="ECO:0007669"/>
    <property type="project" value="InterPro"/>
</dbReference>
<protein>
    <submittedName>
        <fullName evidence="7">Sodium/proton antiporter, CPA1 family</fullName>
    </submittedName>
</protein>
<organism evidence="7 8">
    <name type="scientific">Selenihalanaerobacter shriftii</name>
    <dbReference type="NCBI Taxonomy" id="142842"/>
    <lineage>
        <taxon>Bacteria</taxon>
        <taxon>Bacillati</taxon>
        <taxon>Bacillota</taxon>
        <taxon>Clostridia</taxon>
        <taxon>Halanaerobiales</taxon>
        <taxon>Halobacteroidaceae</taxon>
        <taxon>Selenihalanaerobacter</taxon>
    </lineage>
</organism>
<dbReference type="InterPro" id="IPR038770">
    <property type="entry name" value="Na+/solute_symporter_sf"/>
</dbReference>
<evidence type="ECO:0000256" key="2">
    <source>
        <dbReference type="ARBA" id="ARBA00022692"/>
    </source>
</evidence>
<dbReference type="AlphaFoldDB" id="A0A1T4JM07"/>
<evidence type="ECO:0000313" key="7">
    <source>
        <dbReference type="EMBL" id="SJZ31219.1"/>
    </source>
</evidence>
<feature type="transmembrane region" description="Helical" evidence="5">
    <location>
        <begin position="150"/>
        <end position="173"/>
    </location>
</feature>
<feature type="transmembrane region" description="Helical" evidence="5">
    <location>
        <begin position="185"/>
        <end position="206"/>
    </location>
</feature>
<keyword evidence="8" id="KW-1185">Reference proteome</keyword>
<dbReference type="PANTHER" id="PTHR31102:SF1">
    <property type="entry name" value="CATION_H+ EXCHANGER DOMAIN-CONTAINING PROTEIN"/>
    <property type="match status" value="1"/>
</dbReference>
<dbReference type="InterPro" id="IPR006153">
    <property type="entry name" value="Cation/H_exchanger_TM"/>
</dbReference>
<reference evidence="8" key="1">
    <citation type="submission" date="2017-02" db="EMBL/GenBank/DDBJ databases">
        <authorList>
            <person name="Varghese N."/>
            <person name="Submissions S."/>
        </authorList>
    </citation>
    <scope>NUCLEOTIDE SEQUENCE [LARGE SCALE GENOMIC DNA]</scope>
    <source>
        <strain evidence="8">ATCC BAA-73</strain>
    </source>
</reference>
<evidence type="ECO:0000256" key="5">
    <source>
        <dbReference type="SAM" id="Phobius"/>
    </source>
</evidence>
<dbReference type="STRING" id="142842.SAMN02745118_00182"/>